<dbReference type="InterPro" id="IPR050646">
    <property type="entry name" value="Cas1"/>
</dbReference>
<organism evidence="11 12">
    <name type="scientific">Ligilactobacillus salitolerans</name>
    <dbReference type="NCBI Taxonomy" id="1808352"/>
    <lineage>
        <taxon>Bacteria</taxon>
        <taxon>Bacillati</taxon>
        <taxon>Bacillota</taxon>
        <taxon>Bacilli</taxon>
        <taxon>Lactobacillales</taxon>
        <taxon>Lactobacillaceae</taxon>
        <taxon>Ligilactobacillus</taxon>
    </lineage>
</organism>
<keyword evidence="7 10" id="KW-0238">DNA-binding</keyword>
<feature type="binding site" evidence="10">
    <location>
        <position position="205"/>
    </location>
    <ligand>
        <name>Mn(2+)</name>
        <dbReference type="ChEBI" id="CHEBI:29035"/>
    </ligand>
</feature>
<comment type="cofactor">
    <cofactor evidence="10">
        <name>Mg(2+)</name>
        <dbReference type="ChEBI" id="CHEBI:18420"/>
    </cofactor>
    <cofactor evidence="10">
        <name>Mn(2+)</name>
        <dbReference type="ChEBI" id="CHEBI:29035"/>
    </cofactor>
</comment>
<evidence type="ECO:0000256" key="9">
    <source>
        <dbReference type="ARBA" id="ARBA00038592"/>
    </source>
</evidence>
<dbReference type="HAMAP" id="MF_01470">
    <property type="entry name" value="Cas1"/>
    <property type="match status" value="1"/>
</dbReference>
<keyword evidence="2 10" id="KW-0479">Metal-binding</keyword>
<evidence type="ECO:0000256" key="4">
    <source>
        <dbReference type="ARBA" id="ARBA00022801"/>
    </source>
</evidence>
<evidence type="ECO:0000256" key="1">
    <source>
        <dbReference type="ARBA" id="ARBA00022722"/>
    </source>
</evidence>
<dbReference type="Pfam" id="PF01867">
    <property type="entry name" value="Cas_Cas1"/>
    <property type="match status" value="1"/>
</dbReference>
<keyword evidence="4 10" id="KW-0378">Hydrolase</keyword>
<feature type="binding site" evidence="10">
    <location>
        <position position="149"/>
    </location>
    <ligand>
        <name>Mn(2+)</name>
        <dbReference type="ChEBI" id="CHEBI:29035"/>
    </ligand>
</feature>
<dbReference type="PANTHER" id="PTHR34353">
    <property type="entry name" value="CRISPR-ASSOCIATED ENDONUCLEASE CAS1 1"/>
    <property type="match status" value="1"/>
</dbReference>
<dbReference type="NCBIfam" id="TIGR00287">
    <property type="entry name" value="cas1"/>
    <property type="match status" value="1"/>
</dbReference>
<dbReference type="InterPro" id="IPR042211">
    <property type="entry name" value="CRISPR-assoc_Cas1_N"/>
</dbReference>
<evidence type="ECO:0000256" key="10">
    <source>
        <dbReference type="HAMAP-Rule" id="MF_01470"/>
    </source>
</evidence>
<keyword evidence="1 10" id="KW-0540">Nuclease</keyword>
<comment type="similarity">
    <text evidence="10">Belongs to the CRISPR-associated endonuclease Cas1 family.</text>
</comment>
<name>A0A401IRW7_9LACO</name>
<protein>
    <recommendedName>
        <fullName evidence="10">CRISPR-associated endonuclease Cas1</fullName>
        <ecNumber evidence="10">3.1.-.-</ecNumber>
    </recommendedName>
</protein>
<dbReference type="GO" id="GO:0004520">
    <property type="term" value="F:DNA endonuclease activity"/>
    <property type="evidence" value="ECO:0007669"/>
    <property type="project" value="InterPro"/>
</dbReference>
<dbReference type="GO" id="GO:0016787">
    <property type="term" value="F:hydrolase activity"/>
    <property type="evidence" value="ECO:0007669"/>
    <property type="project" value="UniProtKB-KW"/>
</dbReference>
<gene>
    <name evidence="10" type="primary">cas1</name>
    <name evidence="11" type="ORF">LFYK43_07390</name>
</gene>
<keyword evidence="12" id="KW-1185">Reference proteome</keyword>
<evidence type="ECO:0000256" key="6">
    <source>
        <dbReference type="ARBA" id="ARBA00023118"/>
    </source>
</evidence>
<keyword evidence="6 10" id="KW-0051">Antiviral defense</keyword>
<feature type="binding site" evidence="10">
    <location>
        <position position="220"/>
    </location>
    <ligand>
        <name>Mn(2+)</name>
        <dbReference type="ChEBI" id="CHEBI:29035"/>
    </ligand>
</feature>
<dbReference type="InterPro" id="IPR002729">
    <property type="entry name" value="CRISPR-assoc_Cas1"/>
</dbReference>
<evidence type="ECO:0000256" key="8">
    <source>
        <dbReference type="ARBA" id="ARBA00023211"/>
    </source>
</evidence>
<dbReference type="GO" id="GO:0043571">
    <property type="term" value="P:maintenance of CRISPR repeat elements"/>
    <property type="evidence" value="ECO:0007669"/>
    <property type="project" value="UniProtKB-UniRule"/>
</dbReference>
<dbReference type="GO" id="GO:0046872">
    <property type="term" value="F:metal ion binding"/>
    <property type="evidence" value="ECO:0007669"/>
    <property type="project" value="UniProtKB-UniRule"/>
</dbReference>
<keyword evidence="5 10" id="KW-0460">Magnesium</keyword>
<evidence type="ECO:0000313" key="11">
    <source>
        <dbReference type="EMBL" id="GBG94280.1"/>
    </source>
</evidence>
<comment type="function">
    <text evidence="10">CRISPR (clustered regularly interspaced short palindromic repeat), is an adaptive immune system that provides protection against mobile genetic elements (viruses, transposable elements and conjugative plasmids). CRISPR clusters contain spacers, sequences complementary to antecedent mobile elements, and target invading nucleic acids. CRISPR clusters are transcribed and processed into CRISPR RNA (crRNA). Acts as a dsDNA endonuclease. Involved in the integration of spacer DNA into the CRISPR cassette.</text>
</comment>
<dbReference type="RefSeq" id="WP_124975535.1">
    <property type="nucleotide sequence ID" value="NZ_BFFP01000008.1"/>
</dbReference>
<dbReference type="NCBIfam" id="TIGR03639">
    <property type="entry name" value="cas1_NMENI"/>
    <property type="match status" value="1"/>
</dbReference>
<dbReference type="InterPro" id="IPR042206">
    <property type="entry name" value="CRISPR-assoc_Cas1_C"/>
</dbReference>
<keyword evidence="3 10" id="KW-0255">Endonuclease</keyword>
<evidence type="ECO:0000256" key="3">
    <source>
        <dbReference type="ARBA" id="ARBA00022759"/>
    </source>
</evidence>
<evidence type="ECO:0000256" key="7">
    <source>
        <dbReference type="ARBA" id="ARBA00023125"/>
    </source>
</evidence>
<dbReference type="OrthoDB" id="9803119at2"/>
<dbReference type="InterPro" id="IPR019855">
    <property type="entry name" value="CRISPR-assoc_Cas1_NMENI"/>
</dbReference>
<dbReference type="GO" id="GO:0051607">
    <property type="term" value="P:defense response to virus"/>
    <property type="evidence" value="ECO:0007669"/>
    <property type="project" value="UniProtKB-UniRule"/>
</dbReference>
<dbReference type="Proteomes" id="UP000286848">
    <property type="component" value="Unassembled WGS sequence"/>
</dbReference>
<comment type="subunit">
    <text evidence="9 10">Homodimer, forms a heterotetramer with a Cas2 homodimer.</text>
</comment>
<evidence type="ECO:0000313" key="12">
    <source>
        <dbReference type="Proteomes" id="UP000286848"/>
    </source>
</evidence>
<evidence type="ECO:0000256" key="5">
    <source>
        <dbReference type="ARBA" id="ARBA00022842"/>
    </source>
</evidence>
<dbReference type="PANTHER" id="PTHR34353:SF2">
    <property type="entry name" value="CRISPR-ASSOCIATED ENDONUCLEASE CAS1 1"/>
    <property type="match status" value="1"/>
</dbReference>
<dbReference type="EC" id="3.1.-.-" evidence="10"/>
<accession>A0A401IRW7</accession>
<comment type="caution">
    <text evidence="11">The sequence shown here is derived from an EMBL/GenBank/DDBJ whole genome shotgun (WGS) entry which is preliminary data.</text>
</comment>
<reference evidence="11 12" key="1">
    <citation type="journal article" date="2019" name="Int. J. Syst. Evol. Microbiol.">
        <title>Lactobacillus salitolerans sp. nov., a novel lactic acid bacterium isolated from spent mushroom substrates.</title>
        <authorList>
            <person name="Tohno M."/>
            <person name="Tanizawa Y."/>
            <person name="Kojima Y."/>
            <person name="Sakamoto M."/>
            <person name="Nakamura Y."/>
            <person name="Ohkuma M."/>
            <person name="Kobayashi H."/>
        </authorList>
    </citation>
    <scope>NUCLEOTIDE SEQUENCE [LARGE SCALE GENOMIC DNA]</scope>
    <source>
        <strain evidence="11 12">YK43</strain>
    </source>
</reference>
<dbReference type="Gene3D" id="1.20.120.920">
    <property type="entry name" value="CRISPR-associated endonuclease Cas1, C-terminal domain"/>
    <property type="match status" value="1"/>
</dbReference>
<evidence type="ECO:0000256" key="2">
    <source>
        <dbReference type="ARBA" id="ARBA00022723"/>
    </source>
</evidence>
<keyword evidence="8 10" id="KW-0464">Manganese</keyword>
<sequence length="300" mass="34577">MGWRIVHIKNGDYLRLRLDNIEITKLSQKVFIPLSDIIMIVMEGNKTSISTKLLSALSKNNIGLVICDDKFLPSGLFLPYGQYHHVSKRVIAQSEWSKSQKDLLWQAIIKQKMVNQLSFARYLGVDQDRIDMMDHLISKLTIGDKTNREGHVAKVYFDSLFGNSFTRDDDILINYAMNFGYSIIRSEIARIIVGNGLVTMLGVFHRNEFNSFNLADDLMEPFRPLMDYWINTLLDEKDTYLSYKIRLKIIDFIDQTIILNGKTVTMDDAMQKFVQSFIVAIDSEDPDLLVKIELNNFIGD</sequence>
<dbReference type="GO" id="GO:0003677">
    <property type="term" value="F:DNA binding"/>
    <property type="evidence" value="ECO:0007669"/>
    <property type="project" value="UniProtKB-KW"/>
</dbReference>
<dbReference type="EMBL" id="BFFP01000008">
    <property type="protein sequence ID" value="GBG94280.1"/>
    <property type="molecule type" value="Genomic_DNA"/>
</dbReference>
<dbReference type="Gene3D" id="3.100.10.20">
    <property type="entry name" value="CRISPR-associated endonuclease Cas1, N-terminal domain"/>
    <property type="match status" value="1"/>
</dbReference>
<dbReference type="AlphaFoldDB" id="A0A401IRW7"/>
<proteinExistence type="inferred from homology"/>